<organism evidence="1 2">
    <name type="scientific">Sphagnum troendelagicum</name>
    <dbReference type="NCBI Taxonomy" id="128251"/>
    <lineage>
        <taxon>Eukaryota</taxon>
        <taxon>Viridiplantae</taxon>
        <taxon>Streptophyta</taxon>
        <taxon>Embryophyta</taxon>
        <taxon>Bryophyta</taxon>
        <taxon>Sphagnophytina</taxon>
        <taxon>Sphagnopsida</taxon>
        <taxon>Sphagnales</taxon>
        <taxon>Sphagnaceae</taxon>
        <taxon>Sphagnum</taxon>
    </lineage>
</organism>
<dbReference type="PANTHER" id="PTHR15852">
    <property type="entry name" value="PLASTID TRANSCRIPTIONALLY ACTIVE PROTEIN"/>
    <property type="match status" value="1"/>
</dbReference>
<protein>
    <submittedName>
        <fullName evidence="1">Uncharacterized protein</fullName>
    </submittedName>
</protein>
<reference evidence="1 2" key="1">
    <citation type="submission" date="2024-02" db="EMBL/GenBank/DDBJ databases">
        <authorList>
            <consortium name="ELIXIR-Norway"/>
            <consortium name="Elixir Norway"/>
        </authorList>
    </citation>
    <scope>NUCLEOTIDE SEQUENCE [LARGE SCALE GENOMIC DNA]</scope>
</reference>
<evidence type="ECO:0000313" key="1">
    <source>
        <dbReference type="EMBL" id="CAK9191723.1"/>
    </source>
</evidence>
<dbReference type="EMBL" id="OZ019893">
    <property type="protein sequence ID" value="CAK9191723.1"/>
    <property type="molecule type" value="Genomic_DNA"/>
</dbReference>
<keyword evidence="2" id="KW-1185">Reference proteome</keyword>
<name>A0ABP0TCB2_9BRYO</name>
<evidence type="ECO:0000313" key="2">
    <source>
        <dbReference type="Proteomes" id="UP001497512"/>
    </source>
</evidence>
<dbReference type="Gene3D" id="2.10.230.10">
    <property type="entry name" value="Heat shock protein DnaJ, cysteine-rich domain"/>
    <property type="match status" value="1"/>
</dbReference>
<dbReference type="PANTHER" id="PTHR15852:SF66">
    <property type="entry name" value="OS09G0423700 PROTEIN"/>
    <property type="match status" value="1"/>
</dbReference>
<gene>
    <name evidence="1" type="ORF">CSSPTR1EN2_LOCUS1533</name>
</gene>
<dbReference type="InterPro" id="IPR036410">
    <property type="entry name" value="HSP_DnaJ_Cys-rich_dom_sf"/>
</dbReference>
<proteinExistence type="predicted"/>
<accession>A0ABP0TCB2</accession>
<dbReference type="Proteomes" id="UP001497512">
    <property type="component" value="Chromosome 1"/>
</dbReference>
<sequence>MGAFTALEHFAVSVLSTSVRVASPPPPPPLVAAAPRHHHCDTFERQSSSSNCCCYMRSWSSRKHFQARRVQALVIEPSGNAEDSTADFVKRMEQTWLISKQPRPVQCASCDASGSKDCVWCKGTGFFFLGDQMLCEVPSRNTLCVICGGKGMVPCKDCKGTGFRARWLGQTPEVSGS</sequence>
<dbReference type="SUPFAM" id="SSF57938">
    <property type="entry name" value="DnaJ/Hsp40 cysteine-rich domain"/>
    <property type="match status" value="1"/>
</dbReference>